<feature type="domain" description="Elp3/MiaA/NifB-like radical SAM core" evidence="4">
    <location>
        <begin position="24"/>
        <end position="279"/>
    </location>
</feature>
<gene>
    <name evidence="5" type="ORF">HA338_16730</name>
</gene>
<dbReference type="SFLD" id="SFLDG01084">
    <property type="entry name" value="Uncharacterised_Radical_SAM_Su"/>
    <property type="match status" value="1"/>
</dbReference>
<dbReference type="OMA" id="KCVVQMT"/>
<organism evidence="5 6">
    <name type="scientific">Methanosarcina acetivorans</name>
    <dbReference type="NCBI Taxonomy" id="2214"/>
    <lineage>
        <taxon>Archaea</taxon>
        <taxon>Methanobacteriati</taxon>
        <taxon>Methanobacteriota</taxon>
        <taxon>Stenosarchaea group</taxon>
        <taxon>Methanomicrobia</taxon>
        <taxon>Methanosarcinales</taxon>
        <taxon>Methanosarcinaceae</taxon>
        <taxon>Methanosarcina</taxon>
    </lineage>
</organism>
<dbReference type="Proteomes" id="UP000600774">
    <property type="component" value="Unassembled WGS sequence"/>
</dbReference>
<dbReference type="GO" id="GO:0003824">
    <property type="term" value="F:catalytic activity"/>
    <property type="evidence" value="ECO:0007669"/>
    <property type="project" value="InterPro"/>
</dbReference>
<dbReference type="AlphaFoldDB" id="A0A832SA05"/>
<dbReference type="Gene3D" id="3.80.30.30">
    <property type="match status" value="1"/>
</dbReference>
<comment type="caution">
    <text evidence="5">The sequence shown here is derived from an EMBL/GenBank/DDBJ whole genome shotgun (WGS) entry which is preliminary data.</text>
</comment>
<dbReference type="EMBL" id="DUJU01000185">
    <property type="protein sequence ID" value="HIH95576.1"/>
    <property type="molecule type" value="Genomic_DNA"/>
</dbReference>
<name>A0A832SA05_9EURY</name>
<proteinExistence type="predicted"/>
<evidence type="ECO:0000313" key="6">
    <source>
        <dbReference type="Proteomes" id="UP000600774"/>
    </source>
</evidence>
<dbReference type="InterPro" id="IPR040086">
    <property type="entry name" value="MJ0683-like"/>
</dbReference>
<keyword evidence="3" id="KW-0411">Iron-sulfur</keyword>
<sequence length="309" mass="35363">MFEEIQVKKALNKIKGTSRLKLPFRWDLNLYRGCGHGCSYCYAMYSHSYLEKEEKPSCSGEEDSDFFRKIYVKTNIAEALEKQLGARSWKKELINIGGVCDSYQPAEARYGLMREVLKLMIEYKNPVTISTKSALILRDFDLLEELAELTYVNVAVTVTTTDEKLSSLLEPLASSPEKRFSVLRAFKDSTATTGLHMMPILPFLTDSPENLEQVFSRAAECEVDYALPGLLNLRGETRKHFFNFLSRNFPEFSAPYRKLYAKGGVDSSYKAELYGVIRTLMEKYRLSADYMKPLEAGLSRSRQLKLTDF</sequence>
<dbReference type="GO" id="GO:0046872">
    <property type="term" value="F:metal ion binding"/>
    <property type="evidence" value="ECO:0007669"/>
    <property type="project" value="UniProtKB-KW"/>
</dbReference>
<evidence type="ECO:0000313" key="5">
    <source>
        <dbReference type="EMBL" id="HIH95576.1"/>
    </source>
</evidence>
<reference evidence="5" key="1">
    <citation type="journal article" date="2020" name="bioRxiv">
        <title>A rank-normalized archaeal taxonomy based on genome phylogeny resolves widespread incomplete and uneven classifications.</title>
        <authorList>
            <person name="Rinke C."/>
            <person name="Chuvochina M."/>
            <person name="Mussig A.J."/>
            <person name="Chaumeil P.-A."/>
            <person name="Waite D.W."/>
            <person name="Whitman W.B."/>
            <person name="Parks D.H."/>
            <person name="Hugenholtz P."/>
        </authorList>
    </citation>
    <scope>NUCLEOTIDE SEQUENCE</scope>
    <source>
        <strain evidence="5">UBA8876</strain>
    </source>
</reference>
<evidence type="ECO:0000259" key="4">
    <source>
        <dbReference type="SMART" id="SM00729"/>
    </source>
</evidence>
<dbReference type="InterPro" id="IPR006638">
    <property type="entry name" value="Elp3/MiaA/NifB-like_rSAM"/>
</dbReference>
<protein>
    <submittedName>
        <fullName evidence="5">Radical SAM protein</fullName>
    </submittedName>
</protein>
<dbReference type="InterPro" id="IPR007197">
    <property type="entry name" value="rSAM"/>
</dbReference>
<dbReference type="SMART" id="SM00729">
    <property type="entry name" value="Elp3"/>
    <property type="match status" value="1"/>
</dbReference>
<dbReference type="CDD" id="cd01335">
    <property type="entry name" value="Radical_SAM"/>
    <property type="match status" value="1"/>
</dbReference>
<keyword evidence="1" id="KW-0479">Metal-binding</keyword>
<dbReference type="InterPro" id="IPR058240">
    <property type="entry name" value="rSAM_sf"/>
</dbReference>
<evidence type="ECO:0000256" key="1">
    <source>
        <dbReference type="ARBA" id="ARBA00022723"/>
    </source>
</evidence>
<evidence type="ECO:0000256" key="3">
    <source>
        <dbReference type="ARBA" id="ARBA00023014"/>
    </source>
</evidence>
<dbReference type="RefSeq" id="WP_011020839.1">
    <property type="nucleotide sequence ID" value="NZ_DUJU01000185.1"/>
</dbReference>
<dbReference type="PANTHER" id="PTHR43432">
    <property type="entry name" value="SLR0285 PROTEIN"/>
    <property type="match status" value="1"/>
</dbReference>
<keyword evidence="2" id="KW-0408">Iron</keyword>
<dbReference type="SFLD" id="SFLDS00029">
    <property type="entry name" value="Radical_SAM"/>
    <property type="match status" value="1"/>
</dbReference>
<dbReference type="Pfam" id="PF04055">
    <property type="entry name" value="Radical_SAM"/>
    <property type="match status" value="1"/>
</dbReference>
<accession>A0A832SA05</accession>
<dbReference type="GeneID" id="1472687"/>
<dbReference type="PANTHER" id="PTHR43432:SF5">
    <property type="entry name" value="ELP3_MIAA_NIFB-LIKE RADICAL SAM CORE DOMAIN-CONTAINING PROTEIN"/>
    <property type="match status" value="1"/>
</dbReference>
<dbReference type="SUPFAM" id="SSF102114">
    <property type="entry name" value="Radical SAM enzymes"/>
    <property type="match status" value="1"/>
</dbReference>
<dbReference type="GO" id="GO:0051536">
    <property type="term" value="F:iron-sulfur cluster binding"/>
    <property type="evidence" value="ECO:0007669"/>
    <property type="project" value="UniProtKB-KW"/>
</dbReference>
<evidence type="ECO:0000256" key="2">
    <source>
        <dbReference type="ARBA" id="ARBA00023004"/>
    </source>
</evidence>